<dbReference type="InterPro" id="IPR036322">
    <property type="entry name" value="WD40_repeat_dom_sf"/>
</dbReference>
<feature type="region of interest" description="Disordered" evidence="2">
    <location>
        <begin position="1"/>
        <end position="62"/>
    </location>
</feature>
<evidence type="ECO:0000313" key="3">
    <source>
        <dbReference type="EMBL" id="KAA8576305.1"/>
    </source>
</evidence>
<name>A0A5M9KBM1_MONFR</name>
<comment type="caution">
    <text evidence="3">The sequence shown here is derived from an EMBL/GenBank/DDBJ whole genome shotgun (WGS) entry which is preliminary data.</text>
</comment>
<organism evidence="3 4">
    <name type="scientific">Monilinia fructicola</name>
    <name type="common">Brown rot fungus</name>
    <name type="synonym">Ciboria fructicola</name>
    <dbReference type="NCBI Taxonomy" id="38448"/>
    <lineage>
        <taxon>Eukaryota</taxon>
        <taxon>Fungi</taxon>
        <taxon>Dikarya</taxon>
        <taxon>Ascomycota</taxon>
        <taxon>Pezizomycotina</taxon>
        <taxon>Leotiomycetes</taxon>
        <taxon>Helotiales</taxon>
        <taxon>Sclerotiniaceae</taxon>
        <taxon>Monilinia</taxon>
    </lineage>
</organism>
<dbReference type="InterPro" id="IPR001680">
    <property type="entry name" value="WD40_rpt"/>
</dbReference>
<evidence type="ECO:0000313" key="4">
    <source>
        <dbReference type="Proteomes" id="UP000322873"/>
    </source>
</evidence>
<reference evidence="3 4" key="1">
    <citation type="submission" date="2019-06" db="EMBL/GenBank/DDBJ databases">
        <title>Genome Sequence of the Brown Rot Fungal Pathogen Monilinia fructicola.</title>
        <authorList>
            <person name="De Miccolis Angelini R.M."/>
            <person name="Landi L."/>
            <person name="Abate D."/>
            <person name="Pollastro S."/>
            <person name="Romanazzi G."/>
            <person name="Faretra F."/>
        </authorList>
    </citation>
    <scope>NUCLEOTIDE SEQUENCE [LARGE SCALE GENOMIC DNA]</scope>
    <source>
        <strain evidence="3 4">Mfrc123</strain>
    </source>
</reference>
<proteinExistence type="predicted"/>
<accession>A0A5M9KBM1</accession>
<evidence type="ECO:0000256" key="1">
    <source>
        <dbReference type="PROSITE-ProRule" id="PRU00221"/>
    </source>
</evidence>
<dbReference type="Gene3D" id="2.130.10.10">
    <property type="entry name" value="YVTN repeat-like/Quinoprotein amine dehydrogenase"/>
    <property type="match status" value="1"/>
</dbReference>
<keyword evidence="1" id="KW-0853">WD repeat</keyword>
<dbReference type="SUPFAM" id="SSF50978">
    <property type="entry name" value="WD40 repeat-like"/>
    <property type="match status" value="1"/>
</dbReference>
<sequence>MNSSPVERPNSADHIENDLSNGRTLTGQTNTSYTNQPFALATPTTPSMILSDPNEVYTSGSRSISEDLMEESDQDMSDGGAPLSLGIEETNSEMEMVDDEIMGLDNMVGIHYDSQSQSATNPFHTYSLSDGPNPPSELGAISYLPESHTPIIESHNTTDLPAVMSEVSQQLQDIQDGQEHGDLESAPDEHHDLFINHNQIEFQINMSFVNFLGEWVTSSARRSPNQPRARTPLRPAASSHCLASNLEPLRRQPRKLHGIRLANEDNYYKFRRMDFQHEVLIRHFQLRNLITCPSQGCVVYAGRTQAMHYNPAIESTPSVLMDLGNSRLQPFHSGQNEYRISTLTSGHDIVVAGAFEGQYALVNTRAQKGTKHIEGTITEHPNDITNHAQVHLSRSSSPLVTFASNDSGIRTLDVTTNKFISEHMYDHAMNCTSLMICNSDTGELLQELDGHLDYGFACDWSDDGWTVATGNQDMQVKIWDARYWNRPVTSIAADMAGVRKLKFSPLGSGRPVLVAAEPADYVNIINAETFDSKQTLSFFGEIGGFDFTNDGQELIVANCDSSRGGIFEFERCDFATEGLCGKDEQIRYILAGKKRDYRLSSMGEDLMEESPDLRGTTKRRERRIALLTDLGLF</sequence>
<dbReference type="PROSITE" id="PS50082">
    <property type="entry name" value="WD_REPEATS_2"/>
    <property type="match status" value="1"/>
</dbReference>
<dbReference type="AlphaFoldDB" id="A0A5M9KBM1"/>
<keyword evidence="4" id="KW-1185">Reference proteome</keyword>
<dbReference type="EMBL" id="VICG01000001">
    <property type="protein sequence ID" value="KAA8576305.1"/>
    <property type="molecule type" value="Genomic_DNA"/>
</dbReference>
<dbReference type="PANTHER" id="PTHR43991">
    <property type="entry name" value="WD REPEAT PROTEIN (AFU_ORTHOLOGUE AFUA_8G05640)-RELATED"/>
    <property type="match status" value="1"/>
</dbReference>
<evidence type="ECO:0000256" key="2">
    <source>
        <dbReference type="SAM" id="MobiDB-lite"/>
    </source>
</evidence>
<dbReference type="SMART" id="SM00320">
    <property type="entry name" value="WD40"/>
    <property type="match status" value="1"/>
</dbReference>
<dbReference type="PANTHER" id="PTHR43991:SF12">
    <property type="entry name" value="WD REPEAT PROTEIN (AFU_ORTHOLOGUE AFUA_8G05640)"/>
    <property type="match status" value="1"/>
</dbReference>
<feature type="repeat" description="WD" evidence="1">
    <location>
        <begin position="448"/>
        <end position="480"/>
    </location>
</feature>
<dbReference type="Proteomes" id="UP000322873">
    <property type="component" value="Unassembled WGS sequence"/>
</dbReference>
<dbReference type="InterPro" id="IPR015943">
    <property type="entry name" value="WD40/YVTN_repeat-like_dom_sf"/>
</dbReference>
<feature type="compositionally biased region" description="Polar residues" evidence="2">
    <location>
        <begin position="18"/>
        <end position="48"/>
    </location>
</feature>
<gene>
    <name evidence="3" type="ORF">EYC84_006443</name>
</gene>
<protein>
    <submittedName>
        <fullName evidence="3">Uncharacterized protein</fullName>
    </submittedName>
</protein>
<dbReference type="VEuPathDB" id="FungiDB:MFRU_009g02000"/>
<dbReference type="PROSITE" id="PS50294">
    <property type="entry name" value="WD_REPEATS_REGION"/>
    <property type="match status" value="1"/>
</dbReference>